<dbReference type="Pfam" id="PF12773">
    <property type="entry name" value="DZR"/>
    <property type="match status" value="1"/>
</dbReference>
<dbReference type="SUPFAM" id="SSF63829">
    <property type="entry name" value="Calcium-dependent phosphotriesterase"/>
    <property type="match status" value="1"/>
</dbReference>
<reference evidence="2" key="1">
    <citation type="submission" date="2021-04" db="EMBL/GenBank/DDBJ databases">
        <title>Complete genome sequence of the type strain Clostridium beijerinckii NRRL B-598.</title>
        <authorList>
            <person name="Sedlar K."/>
            <person name="Branska B."/>
            <person name="Bezdicek M."/>
            <person name="Nykrynova M."/>
            <person name="Lengerova M."/>
            <person name="Skutkova H."/>
            <person name="Patakova P."/>
        </authorList>
    </citation>
    <scope>NUCLEOTIDE SEQUENCE</scope>
    <source>
        <strain evidence="2">DSM 791</strain>
    </source>
</reference>
<dbReference type="GeneID" id="66343815"/>
<proteinExistence type="predicted"/>
<dbReference type="InterPro" id="IPR025874">
    <property type="entry name" value="DZR"/>
</dbReference>
<gene>
    <name evidence="2" type="ORF">KEC93_04790</name>
</gene>
<sequence length="404" mass="46344">MQCNKCGIVLNENAKFCSECGEKVIRELKCKQCGNKLKDNSKFCDQCGTKVEANISTETLKKLVSVDFFNLAGQSIGRCNHNQSRWVRQHENYIYICKGRGVYKIDTSGSNGKIFYESKNFIDNININKNGIVVNAFGGTCIEILNFTGELVNKINIEDGRLDCTYVYDNQIFFSINDLNGSIKLCISEFGKSNYKLINSFESNDGLSYFIANKKYVIFKSESLSGWNIMNIDGSSLQKIYINGESNNESDIDILYFDVDNGYMFTSAFYSEKEKDIRGYYIVKRKITNNIIEGVFEDVIWNQDPNMVTKHGDRFYGAPFINNEYSVGFNYGHTKDYSDREDHYYNLYAVYNGNGYKYLNCGSRSGIETLICEGEYAYWNDYDSIYQVKIDGTQVRCLDSELQQ</sequence>
<feature type="domain" description="DZANK-type" evidence="1">
    <location>
        <begin position="3"/>
        <end position="48"/>
    </location>
</feature>
<protein>
    <submittedName>
        <fullName evidence="2">Zinc ribbon domain-containing protein</fullName>
    </submittedName>
</protein>
<organism evidence="2 3">
    <name type="scientific">Clostridium beijerinckii</name>
    <name type="common">Clostridium MP</name>
    <dbReference type="NCBI Taxonomy" id="1520"/>
    <lineage>
        <taxon>Bacteria</taxon>
        <taxon>Bacillati</taxon>
        <taxon>Bacillota</taxon>
        <taxon>Clostridia</taxon>
        <taxon>Eubacteriales</taxon>
        <taxon>Clostridiaceae</taxon>
        <taxon>Clostridium</taxon>
    </lineage>
</organism>
<dbReference type="RefSeq" id="WP_077868288.1">
    <property type="nucleotide sequence ID" value="NZ_BKAK01000008.1"/>
</dbReference>
<accession>A0AB74VIB0</accession>
<keyword evidence="3" id="KW-1185">Reference proteome</keyword>
<dbReference type="AlphaFoldDB" id="A0AB74VIB0"/>
<evidence type="ECO:0000313" key="3">
    <source>
        <dbReference type="Proteomes" id="UP000679373"/>
    </source>
</evidence>
<dbReference type="EMBL" id="CP073653">
    <property type="protein sequence ID" value="QUN36141.1"/>
    <property type="molecule type" value="Genomic_DNA"/>
</dbReference>
<evidence type="ECO:0000313" key="2">
    <source>
        <dbReference type="EMBL" id="QUN36141.1"/>
    </source>
</evidence>
<evidence type="ECO:0000259" key="1">
    <source>
        <dbReference type="Pfam" id="PF12773"/>
    </source>
</evidence>
<name>A0AB74VIB0_CLOBE</name>
<dbReference type="Proteomes" id="UP000679373">
    <property type="component" value="Chromosome"/>
</dbReference>